<organism evidence="1 2">
    <name type="scientific">Letharia columbiana</name>
    <dbReference type="NCBI Taxonomy" id="112416"/>
    <lineage>
        <taxon>Eukaryota</taxon>
        <taxon>Fungi</taxon>
        <taxon>Dikarya</taxon>
        <taxon>Ascomycota</taxon>
        <taxon>Pezizomycotina</taxon>
        <taxon>Lecanoromycetes</taxon>
        <taxon>OSLEUM clade</taxon>
        <taxon>Lecanoromycetidae</taxon>
        <taxon>Lecanorales</taxon>
        <taxon>Lecanorineae</taxon>
        <taxon>Parmeliaceae</taxon>
        <taxon>Letharia</taxon>
    </lineage>
</organism>
<evidence type="ECO:0000313" key="2">
    <source>
        <dbReference type="Proteomes" id="UP000578531"/>
    </source>
</evidence>
<dbReference type="GeneID" id="59287718"/>
<reference evidence="1 2" key="1">
    <citation type="journal article" date="2020" name="Genomics">
        <title>Complete, high-quality genomes from long-read metagenomic sequencing of two wolf lichen thalli reveals enigmatic genome architecture.</title>
        <authorList>
            <person name="McKenzie S.K."/>
            <person name="Walston R.F."/>
            <person name="Allen J.L."/>
        </authorList>
    </citation>
    <scope>NUCLEOTIDE SEQUENCE [LARGE SCALE GENOMIC DNA]</scope>
    <source>
        <strain evidence="1">WasteWater2</strain>
    </source>
</reference>
<comment type="caution">
    <text evidence="1">The sequence shown here is derived from an EMBL/GenBank/DDBJ whole genome shotgun (WGS) entry which is preliminary data.</text>
</comment>
<name>A0A8H6FW42_9LECA</name>
<gene>
    <name evidence="1" type="ORF">HO173_006057</name>
</gene>
<keyword evidence="2" id="KW-1185">Reference proteome</keyword>
<sequence length="53" mass="6433">MACTNTQVRDTLLEMQKDGMRFDKDNERTIWHALFLRGIFQMAIPEQYWVIDR</sequence>
<dbReference type="AlphaFoldDB" id="A0A8H6FW42"/>
<dbReference type="Proteomes" id="UP000578531">
    <property type="component" value="Unassembled WGS sequence"/>
</dbReference>
<dbReference type="EMBL" id="JACCJC010000022">
    <property type="protein sequence ID" value="KAF6235861.1"/>
    <property type="molecule type" value="Genomic_DNA"/>
</dbReference>
<accession>A0A8H6FW42</accession>
<evidence type="ECO:0000313" key="1">
    <source>
        <dbReference type="EMBL" id="KAF6235861.1"/>
    </source>
</evidence>
<dbReference type="RefSeq" id="XP_037165228.1">
    <property type="nucleotide sequence ID" value="XM_037307968.1"/>
</dbReference>
<protein>
    <submittedName>
        <fullName evidence="1">Uncharacterized protein</fullName>
    </submittedName>
</protein>
<proteinExistence type="predicted"/>